<proteinExistence type="predicted"/>
<dbReference type="AlphaFoldDB" id="A0A0K1NNA7"/>
<name>A0A0K1NNA7_9BACT</name>
<dbReference type="EMBL" id="CP012075">
    <property type="protein sequence ID" value="AKU70515.1"/>
    <property type="molecule type" value="Genomic_DNA"/>
</dbReference>
<dbReference type="Proteomes" id="UP000060345">
    <property type="component" value="Chromosome 2"/>
</dbReference>
<organism evidence="1 3">
    <name type="scientific">Prevotella fusca JCM 17724</name>
    <dbReference type="NCBI Taxonomy" id="1236517"/>
    <lineage>
        <taxon>Bacteria</taxon>
        <taxon>Pseudomonadati</taxon>
        <taxon>Bacteroidota</taxon>
        <taxon>Bacteroidia</taxon>
        <taxon>Bacteroidales</taxon>
        <taxon>Prevotellaceae</taxon>
        <taxon>Prevotella</taxon>
    </lineage>
</organism>
<reference evidence="1 3" key="1">
    <citation type="submission" date="2015-07" db="EMBL/GenBank/DDBJ databases">
        <authorList>
            <person name="Noorani M."/>
        </authorList>
    </citation>
    <scope>NUCLEOTIDE SEQUENCE [LARGE SCALE GENOMIC DNA]</scope>
    <source>
        <strain evidence="1 3">W1435</strain>
    </source>
</reference>
<evidence type="ECO:0000313" key="4">
    <source>
        <dbReference type="Proteomes" id="UP000682005"/>
    </source>
</evidence>
<evidence type="ECO:0000313" key="3">
    <source>
        <dbReference type="Proteomes" id="UP000060345"/>
    </source>
</evidence>
<keyword evidence="4" id="KW-1185">Reference proteome</keyword>
<dbReference type="KEGG" id="pfus:ADJ77_12275"/>
<dbReference type="RefSeq" id="WP_025079084.1">
    <property type="nucleotide sequence ID" value="NZ_BAKO01000040.1"/>
</dbReference>
<dbReference type="EMBL" id="CP072369">
    <property type="protein sequence ID" value="QUB86153.1"/>
    <property type="molecule type" value="Genomic_DNA"/>
</dbReference>
<gene>
    <name evidence="1" type="ORF">ADJ77_12275</name>
    <name evidence="2" type="ORF">J5A51_02505</name>
</gene>
<dbReference type="OrthoDB" id="1081500at2"/>
<dbReference type="Proteomes" id="UP000682005">
    <property type="component" value="Chromosome 2"/>
</dbReference>
<evidence type="ECO:0000313" key="1">
    <source>
        <dbReference type="EMBL" id="AKU70515.1"/>
    </source>
</evidence>
<protein>
    <submittedName>
        <fullName evidence="1">Uncharacterized protein</fullName>
    </submittedName>
</protein>
<reference evidence="2 4" key="2">
    <citation type="submission" date="2021-03" db="EMBL/GenBank/DDBJ databases">
        <title>Human Oral Microbial Genomes.</title>
        <authorList>
            <person name="Johnston C.D."/>
            <person name="Chen T."/>
            <person name="Dewhirst F.E."/>
        </authorList>
    </citation>
    <scope>NUCLEOTIDE SEQUENCE [LARGE SCALE GENOMIC DNA]</scope>
    <source>
        <strain evidence="2 4">W1435</strain>
    </source>
</reference>
<accession>A0A0K1NNA7</accession>
<evidence type="ECO:0000313" key="2">
    <source>
        <dbReference type="EMBL" id="QUB86153.1"/>
    </source>
</evidence>
<sequence length="130" mass="15290">MKELDLLVKEYLESRERLQAFLSDIEIEKSKDSVLLDSLLSLLKDSFFEAKVFELLLYLNPSEAKKYISQYYLQGNPYEKERYKGNLDVMLDDYRSVLGESEFSKLIDSISDENKDFYVIKEAIDFANDE</sequence>